<dbReference type="InterPro" id="IPR041657">
    <property type="entry name" value="HTH_17"/>
</dbReference>
<evidence type="ECO:0000313" key="2">
    <source>
        <dbReference type="EMBL" id="SHH13183.1"/>
    </source>
</evidence>
<protein>
    <submittedName>
        <fullName evidence="2">DNA binding domain-containing protein, excisionase family</fullName>
    </submittedName>
</protein>
<feature type="domain" description="Helix-turn-helix" evidence="1">
    <location>
        <begin position="14"/>
        <end position="62"/>
    </location>
</feature>
<dbReference type="OrthoDB" id="4954032at2"/>
<sequence length="72" mass="7731">MPSRHESKRDDRLVYDVPEAGALLGLSRNASYEAAKRGQLPTIKVGKLLKVPKAALMRLLEQAGITKGGTAS</sequence>
<accession>A0A1M5QI68</accession>
<organism evidence="2 3">
    <name type="scientific">Bradyrhizobium erythrophlei</name>
    <dbReference type="NCBI Taxonomy" id="1437360"/>
    <lineage>
        <taxon>Bacteria</taxon>
        <taxon>Pseudomonadati</taxon>
        <taxon>Pseudomonadota</taxon>
        <taxon>Alphaproteobacteria</taxon>
        <taxon>Hyphomicrobiales</taxon>
        <taxon>Nitrobacteraceae</taxon>
        <taxon>Bradyrhizobium</taxon>
    </lineage>
</organism>
<reference evidence="2 3" key="1">
    <citation type="submission" date="2016-11" db="EMBL/GenBank/DDBJ databases">
        <authorList>
            <person name="Jaros S."/>
            <person name="Januszkiewicz K."/>
            <person name="Wedrychowicz H."/>
        </authorList>
    </citation>
    <scope>NUCLEOTIDE SEQUENCE [LARGE SCALE GENOMIC DNA]</scope>
    <source>
        <strain evidence="2 3">GAS138</strain>
    </source>
</reference>
<dbReference type="NCBIfam" id="TIGR01764">
    <property type="entry name" value="excise"/>
    <property type="match status" value="1"/>
</dbReference>
<dbReference type="Proteomes" id="UP000189796">
    <property type="component" value="Chromosome I"/>
</dbReference>
<dbReference type="Pfam" id="PF12728">
    <property type="entry name" value="HTH_17"/>
    <property type="match status" value="1"/>
</dbReference>
<name>A0A1M5QI68_9BRAD</name>
<gene>
    <name evidence="2" type="ORF">SAMN05443248_3801</name>
</gene>
<dbReference type="GO" id="GO:0003677">
    <property type="term" value="F:DNA binding"/>
    <property type="evidence" value="ECO:0007669"/>
    <property type="project" value="InterPro"/>
</dbReference>
<evidence type="ECO:0000259" key="1">
    <source>
        <dbReference type="Pfam" id="PF12728"/>
    </source>
</evidence>
<dbReference type="InterPro" id="IPR010093">
    <property type="entry name" value="SinI_DNA-bd"/>
</dbReference>
<proteinExistence type="predicted"/>
<dbReference type="AlphaFoldDB" id="A0A1M5QI68"/>
<dbReference type="RefSeq" id="WP_079602732.1">
    <property type="nucleotide sequence ID" value="NZ_LT670817.1"/>
</dbReference>
<evidence type="ECO:0000313" key="3">
    <source>
        <dbReference type="Proteomes" id="UP000189796"/>
    </source>
</evidence>
<dbReference type="EMBL" id="LT670817">
    <property type="protein sequence ID" value="SHH13183.1"/>
    <property type="molecule type" value="Genomic_DNA"/>
</dbReference>